<dbReference type="Pfam" id="PF01127">
    <property type="entry name" value="Sdh_cyt"/>
    <property type="match status" value="1"/>
</dbReference>
<feature type="transmembrane region" description="Helical" evidence="8">
    <location>
        <begin position="164"/>
        <end position="186"/>
    </location>
</feature>
<dbReference type="Gene3D" id="1.20.1300.10">
    <property type="entry name" value="Fumarate reductase/succinate dehydrogenase, transmembrane subunit"/>
    <property type="match status" value="1"/>
</dbReference>
<comment type="subcellular location">
    <subcellularLocation>
        <location evidence="1">Membrane</location>
    </subcellularLocation>
</comment>
<evidence type="ECO:0000256" key="1">
    <source>
        <dbReference type="ARBA" id="ARBA00004370"/>
    </source>
</evidence>
<comment type="caution">
    <text evidence="9">The sequence shown here is derived from an EMBL/GenBank/DDBJ whole genome shotgun (WGS) entry which is preliminary data.</text>
</comment>
<evidence type="ECO:0000313" key="10">
    <source>
        <dbReference type="Proteomes" id="UP001183648"/>
    </source>
</evidence>
<keyword evidence="10" id="KW-1185">Reference proteome</keyword>
<feature type="transmembrane region" description="Helical" evidence="8">
    <location>
        <begin position="207"/>
        <end position="232"/>
    </location>
</feature>
<keyword evidence="2" id="KW-0349">Heme</keyword>
<accession>A0ABU2BZT8</accession>
<reference evidence="9 10" key="1">
    <citation type="submission" date="2023-07" db="EMBL/GenBank/DDBJ databases">
        <title>Sequencing the genomes of 1000 actinobacteria strains.</title>
        <authorList>
            <person name="Klenk H.-P."/>
        </authorList>
    </citation>
    <scope>NUCLEOTIDE SEQUENCE [LARGE SCALE GENOMIC DNA]</scope>
    <source>
        <strain evidence="9 10">DSM 19426</strain>
    </source>
</reference>
<evidence type="ECO:0000256" key="3">
    <source>
        <dbReference type="ARBA" id="ARBA00022692"/>
    </source>
</evidence>
<evidence type="ECO:0000256" key="5">
    <source>
        <dbReference type="ARBA" id="ARBA00022989"/>
    </source>
</evidence>
<dbReference type="InterPro" id="IPR011138">
    <property type="entry name" value="Cytochrome_b-558"/>
</dbReference>
<gene>
    <name evidence="9" type="ORF">J2S63_003470</name>
</gene>
<sequence length="233" mass="25578">MTTTTKSPAARARSSTIVWKLAMALTGLVFVAYVLLHMYGNLKVFAGQASFDGYAEHLREIGQPILPHAGLLWIIRVVLLVSVAVHATAAYKLWARARGARPQRYVVQKAVQASWSSRTMRWGGTALLLFIVFHILNFTTRTVTPGGDSDSPYQRLVNAFQPEQWWVAVIYLAAMVALAMHLRHGVFSAAQTLGLTGTVEKQRRWNLLGYALATVVAGGFALVPLSVLFGIVD</sequence>
<dbReference type="Proteomes" id="UP001183648">
    <property type="component" value="Unassembled WGS sequence"/>
</dbReference>
<keyword evidence="3 8" id="KW-0812">Transmembrane</keyword>
<keyword evidence="7 8" id="KW-0472">Membrane</keyword>
<proteinExistence type="predicted"/>
<dbReference type="InterPro" id="IPR000701">
    <property type="entry name" value="SuccDH_FuR_B_TM-su"/>
</dbReference>
<dbReference type="SUPFAM" id="SSF81343">
    <property type="entry name" value="Fumarate reductase respiratory complex transmembrane subunits"/>
    <property type="match status" value="1"/>
</dbReference>
<evidence type="ECO:0000256" key="4">
    <source>
        <dbReference type="ARBA" id="ARBA00022723"/>
    </source>
</evidence>
<evidence type="ECO:0000256" key="8">
    <source>
        <dbReference type="SAM" id="Phobius"/>
    </source>
</evidence>
<feature type="transmembrane region" description="Helical" evidence="8">
    <location>
        <begin position="126"/>
        <end position="144"/>
    </location>
</feature>
<feature type="transmembrane region" description="Helical" evidence="8">
    <location>
        <begin position="21"/>
        <end position="40"/>
    </location>
</feature>
<evidence type="ECO:0000256" key="7">
    <source>
        <dbReference type="ARBA" id="ARBA00023136"/>
    </source>
</evidence>
<evidence type="ECO:0000313" key="9">
    <source>
        <dbReference type="EMBL" id="MDR7363917.1"/>
    </source>
</evidence>
<keyword evidence="5 8" id="KW-1133">Transmembrane helix</keyword>
<evidence type="ECO:0000256" key="2">
    <source>
        <dbReference type="ARBA" id="ARBA00022617"/>
    </source>
</evidence>
<dbReference type="RefSeq" id="WP_310304855.1">
    <property type="nucleotide sequence ID" value="NZ_BAAAPS010000005.1"/>
</dbReference>
<dbReference type="NCBIfam" id="TIGR02046">
    <property type="entry name" value="sdhC_b558_fam"/>
    <property type="match status" value="1"/>
</dbReference>
<keyword evidence="6" id="KW-0408">Iron</keyword>
<dbReference type="EMBL" id="JAVDYG010000001">
    <property type="protein sequence ID" value="MDR7363917.1"/>
    <property type="molecule type" value="Genomic_DNA"/>
</dbReference>
<organism evidence="9 10">
    <name type="scientific">Nocardioides marmoribigeumensis</name>
    <dbReference type="NCBI Taxonomy" id="433649"/>
    <lineage>
        <taxon>Bacteria</taxon>
        <taxon>Bacillati</taxon>
        <taxon>Actinomycetota</taxon>
        <taxon>Actinomycetes</taxon>
        <taxon>Propionibacteriales</taxon>
        <taxon>Nocardioidaceae</taxon>
        <taxon>Nocardioides</taxon>
    </lineage>
</organism>
<evidence type="ECO:0000256" key="6">
    <source>
        <dbReference type="ARBA" id="ARBA00023004"/>
    </source>
</evidence>
<protein>
    <submittedName>
        <fullName evidence="9">Succinate dehydrogenase / fumarate reductase cytochrome b subunit</fullName>
    </submittedName>
</protein>
<dbReference type="InterPro" id="IPR034804">
    <property type="entry name" value="SQR/QFR_C/D"/>
</dbReference>
<dbReference type="CDD" id="cd03498">
    <property type="entry name" value="SQR_TypeB_2_TM"/>
    <property type="match status" value="1"/>
</dbReference>
<name>A0ABU2BZT8_9ACTN</name>
<keyword evidence="4" id="KW-0479">Metal-binding</keyword>
<feature type="transmembrane region" description="Helical" evidence="8">
    <location>
        <begin position="73"/>
        <end position="94"/>
    </location>
</feature>